<dbReference type="Gene3D" id="3.30.70.330">
    <property type="match status" value="1"/>
</dbReference>
<feature type="region of interest" description="Disordered" evidence="1">
    <location>
        <begin position="79"/>
        <end position="160"/>
    </location>
</feature>
<dbReference type="PANTHER" id="PTHR45904:SF2">
    <property type="entry name" value="TRNA (URACIL-5-)-METHYLTRANSFERASE HOMOLOG A"/>
    <property type="match status" value="1"/>
</dbReference>
<dbReference type="InterPro" id="IPR035979">
    <property type="entry name" value="RBD_domain_sf"/>
</dbReference>
<keyword evidence="3" id="KW-1185">Reference proteome</keyword>
<proteinExistence type="predicted"/>
<dbReference type="SUPFAM" id="SSF54928">
    <property type="entry name" value="RNA-binding domain, RBD"/>
    <property type="match status" value="1"/>
</dbReference>
<dbReference type="CDD" id="cd12439">
    <property type="entry name" value="RRM_TRMT2A"/>
    <property type="match status" value="1"/>
</dbReference>
<organism evidence="2 3">
    <name type="scientific">Porites lobata</name>
    <dbReference type="NCBI Taxonomy" id="104759"/>
    <lineage>
        <taxon>Eukaryota</taxon>
        <taxon>Metazoa</taxon>
        <taxon>Cnidaria</taxon>
        <taxon>Anthozoa</taxon>
        <taxon>Hexacorallia</taxon>
        <taxon>Scleractinia</taxon>
        <taxon>Fungiina</taxon>
        <taxon>Poritidae</taxon>
        <taxon>Porites</taxon>
    </lineage>
</organism>
<dbReference type="PANTHER" id="PTHR45904">
    <property type="entry name" value="TRNA (URACIL-5-)-METHYLTRANSFERASE"/>
    <property type="match status" value="1"/>
</dbReference>
<evidence type="ECO:0000256" key="1">
    <source>
        <dbReference type="SAM" id="MobiDB-lite"/>
    </source>
</evidence>
<reference evidence="2 3" key="1">
    <citation type="submission" date="2022-05" db="EMBL/GenBank/DDBJ databases">
        <authorList>
            <consortium name="Genoscope - CEA"/>
            <person name="William W."/>
        </authorList>
    </citation>
    <scope>NUCLEOTIDE SEQUENCE [LARGE SCALE GENOMIC DNA]</scope>
</reference>
<dbReference type="EMBL" id="CALNXK010000023">
    <property type="protein sequence ID" value="CAH3110448.1"/>
    <property type="molecule type" value="Genomic_DNA"/>
</dbReference>
<feature type="compositionally biased region" description="Polar residues" evidence="1">
    <location>
        <begin position="14"/>
        <end position="23"/>
    </location>
</feature>
<feature type="compositionally biased region" description="Low complexity" evidence="1">
    <location>
        <begin position="89"/>
        <end position="101"/>
    </location>
</feature>
<feature type="region of interest" description="Disordered" evidence="1">
    <location>
        <begin position="1"/>
        <end position="24"/>
    </location>
</feature>
<gene>
    <name evidence="2" type="ORF">PLOB_00019603</name>
</gene>
<dbReference type="InterPro" id="IPR045850">
    <property type="entry name" value="TRM2_met"/>
</dbReference>
<dbReference type="InterPro" id="IPR012677">
    <property type="entry name" value="Nucleotide-bd_a/b_plait_sf"/>
</dbReference>
<accession>A0ABN8NM25</accession>
<sequence length="469" mass="52617">MADGSCDRGDFAQEETSLSSNQAVFPGEEIKLEVKQEVSTPIPGFPPLFQFAKVQTEASSWTSTSSTTTTATSCGSYATLDTETNEQPTSSETVTAVESSSMDGLGLSSISEASDVAAKMQEESSLGDDKVNEEGDKDDGKDGEVANDEPDEEEIESDPYFYIKRDEFTSEIYKIGLQNLPRKCGYKQFKKMIANRLNVRPVKVKLPPGATHAYVTFRNEEERRLAIRSLSGHKWKGKVLSAKTAQPLPDPLAVQRAEGMARKRMIQDAARSNIDAKRIKVDDNDEGEELAISVRLNHVVTPLWNQPYSQQMEMKKKNMVEILKKLTKKLKAIMVLKNNWVEEESAKRDGLCCELLDCVESPVLDGYRNKCEFTIAEGPDEAKTVGFCLGSYKEGYSGVVEPSQCIHISEKAKVIAKAFENYIRQSDFTHRKITVHDNPKNRELRKTKGKERSRWVRVVNSYYTPFILF</sequence>
<feature type="compositionally biased region" description="Acidic residues" evidence="1">
    <location>
        <begin position="145"/>
        <end position="157"/>
    </location>
</feature>
<dbReference type="Proteomes" id="UP001159405">
    <property type="component" value="Unassembled WGS sequence"/>
</dbReference>
<name>A0ABN8NM25_9CNID</name>
<dbReference type="InterPro" id="IPR034262">
    <property type="entry name" value="TRMT2A_RRM"/>
</dbReference>
<protein>
    <submittedName>
        <fullName evidence="2">Uncharacterized protein</fullName>
    </submittedName>
</protein>
<comment type="caution">
    <text evidence="2">The sequence shown here is derived from an EMBL/GenBank/DDBJ whole genome shotgun (WGS) entry which is preliminary data.</text>
</comment>
<feature type="compositionally biased region" description="Basic and acidic residues" evidence="1">
    <location>
        <begin position="127"/>
        <end position="144"/>
    </location>
</feature>
<dbReference type="Gene3D" id="2.40.50.1070">
    <property type="match status" value="1"/>
</dbReference>
<evidence type="ECO:0000313" key="2">
    <source>
        <dbReference type="EMBL" id="CAH3110448.1"/>
    </source>
</evidence>
<feature type="compositionally biased region" description="Basic and acidic residues" evidence="1">
    <location>
        <begin position="1"/>
        <end position="11"/>
    </location>
</feature>
<evidence type="ECO:0000313" key="3">
    <source>
        <dbReference type="Proteomes" id="UP001159405"/>
    </source>
</evidence>